<evidence type="ECO:0000313" key="2">
    <source>
        <dbReference type="EMBL" id="MFC7358442.1"/>
    </source>
</evidence>
<dbReference type="RefSeq" id="WP_380218412.1">
    <property type="nucleotide sequence ID" value="NZ_JBHTBN010000006.1"/>
</dbReference>
<dbReference type="PANTHER" id="PTHR40459:SF1">
    <property type="entry name" value="CONSERVED HYPOTHETICAL ALANINE AND LEUCINE RICH PROTEIN"/>
    <property type="match status" value="1"/>
</dbReference>
<dbReference type="Proteomes" id="UP001596415">
    <property type="component" value="Unassembled WGS sequence"/>
</dbReference>
<sequence>MIRVCFLGFGNVNYHLCKAFVGAKDVAVIQVYNRSKMDSVSFLKDIPTTTTLSELKEADVYIIGIPDNAIASFSEAIPVKNKLVIHTSGGVSITELSENNRRGVLWPLQTFSKSKDVDFKTIPLCLEAEAPTDLELLKRLGNSIAKTIVAISSKERATLHLSAVFVNNFVNHLYGVSETLLRKKNIDFNLLKPLILETATKIETLSPSEAQTGPAKRNDTKTIEKHLHLLEETPYQQLYKTLTQAIANEKL</sequence>
<dbReference type="InterPro" id="IPR018931">
    <property type="entry name" value="DUF2520"/>
</dbReference>
<dbReference type="EMBL" id="JBHTBN010000006">
    <property type="protein sequence ID" value="MFC7358442.1"/>
    <property type="molecule type" value="Genomic_DNA"/>
</dbReference>
<dbReference type="SUPFAM" id="SSF51735">
    <property type="entry name" value="NAD(P)-binding Rossmann-fold domains"/>
    <property type="match status" value="1"/>
</dbReference>
<reference evidence="3" key="1">
    <citation type="journal article" date="2019" name="Int. J. Syst. Evol. Microbiol.">
        <title>The Global Catalogue of Microorganisms (GCM) 10K type strain sequencing project: providing services to taxonomists for standard genome sequencing and annotation.</title>
        <authorList>
            <consortium name="The Broad Institute Genomics Platform"/>
            <consortium name="The Broad Institute Genome Sequencing Center for Infectious Disease"/>
            <person name="Wu L."/>
            <person name="Ma J."/>
        </authorList>
    </citation>
    <scope>NUCLEOTIDE SEQUENCE [LARGE SCALE GENOMIC DNA]</scope>
    <source>
        <strain evidence="3">CGMCC 1.16306</strain>
    </source>
</reference>
<proteinExistence type="predicted"/>
<organism evidence="2 3">
    <name type="scientific">Jejudonia soesokkakensis</name>
    <dbReference type="NCBI Taxonomy" id="1323432"/>
    <lineage>
        <taxon>Bacteria</taxon>
        <taxon>Pseudomonadati</taxon>
        <taxon>Bacteroidota</taxon>
        <taxon>Flavobacteriia</taxon>
        <taxon>Flavobacteriales</taxon>
        <taxon>Flavobacteriaceae</taxon>
        <taxon>Jejudonia</taxon>
    </lineage>
</organism>
<comment type="caution">
    <text evidence="2">The sequence shown here is derived from an EMBL/GenBank/DDBJ whole genome shotgun (WGS) entry which is preliminary data.</text>
</comment>
<dbReference type="Gene3D" id="1.10.1040.20">
    <property type="entry name" value="ProC-like, C-terminal domain"/>
    <property type="match status" value="1"/>
</dbReference>
<dbReference type="InterPro" id="IPR036291">
    <property type="entry name" value="NAD(P)-bd_dom_sf"/>
</dbReference>
<dbReference type="PANTHER" id="PTHR40459">
    <property type="entry name" value="CONSERVED HYPOTHETICAL ALANINE AND LEUCINE RICH PROTEIN"/>
    <property type="match status" value="1"/>
</dbReference>
<dbReference type="Gene3D" id="3.40.50.720">
    <property type="entry name" value="NAD(P)-binding Rossmann-like Domain"/>
    <property type="match status" value="1"/>
</dbReference>
<feature type="domain" description="DUF2520" evidence="1">
    <location>
        <begin position="122"/>
        <end position="245"/>
    </location>
</feature>
<keyword evidence="3" id="KW-1185">Reference proteome</keyword>
<dbReference type="Pfam" id="PF10728">
    <property type="entry name" value="DUF2520"/>
    <property type="match status" value="1"/>
</dbReference>
<gene>
    <name evidence="2" type="ORF">ACFQO1_12145</name>
</gene>
<protein>
    <submittedName>
        <fullName evidence="2">Rossmann-like and DUF2520 domain-containing protein</fullName>
    </submittedName>
</protein>
<evidence type="ECO:0000259" key="1">
    <source>
        <dbReference type="Pfam" id="PF10728"/>
    </source>
</evidence>
<accession>A0ABW2MY18</accession>
<dbReference type="SUPFAM" id="SSF48179">
    <property type="entry name" value="6-phosphogluconate dehydrogenase C-terminal domain-like"/>
    <property type="match status" value="1"/>
</dbReference>
<dbReference type="InterPro" id="IPR037108">
    <property type="entry name" value="TM1727-like_C_sf"/>
</dbReference>
<dbReference type="InterPro" id="IPR008927">
    <property type="entry name" value="6-PGluconate_DH-like_C_sf"/>
</dbReference>
<evidence type="ECO:0000313" key="3">
    <source>
        <dbReference type="Proteomes" id="UP001596415"/>
    </source>
</evidence>
<name>A0ABW2MY18_9FLAO</name>